<feature type="region of interest" description="Disordered" evidence="1">
    <location>
        <begin position="46"/>
        <end position="147"/>
    </location>
</feature>
<feature type="compositionally biased region" description="Basic and acidic residues" evidence="1">
    <location>
        <begin position="15"/>
        <end position="29"/>
    </location>
</feature>
<evidence type="ECO:0000256" key="1">
    <source>
        <dbReference type="SAM" id="MobiDB-lite"/>
    </source>
</evidence>
<feature type="compositionally biased region" description="Basic residues" evidence="1">
    <location>
        <begin position="138"/>
        <end position="147"/>
    </location>
</feature>
<dbReference type="HOGENOM" id="CLU_1769291_0_0_1"/>
<proteinExistence type="predicted"/>
<evidence type="ECO:0000313" key="3">
    <source>
        <dbReference type="Proteomes" id="UP000054279"/>
    </source>
</evidence>
<sequence length="147" mass="16833">MDELYDEEEAASSSDRADHSDKMIHKEVRGSMQMVIVVTYCSSPPSVMEKTHLSQQSSQRSSSPLEDMDENAPIGLRSRRPNQASRSSSLTDLGPPTKTIRKRKIIEESDFEDDEEQENIPPKKLSKKEQEKVANRTNQRRSTRLRK</sequence>
<reference evidence="2 3" key="1">
    <citation type="submission" date="2014-06" db="EMBL/GenBank/DDBJ databases">
        <title>Evolutionary Origins and Diversification of the Mycorrhizal Mutualists.</title>
        <authorList>
            <consortium name="DOE Joint Genome Institute"/>
            <consortium name="Mycorrhizal Genomics Consortium"/>
            <person name="Kohler A."/>
            <person name="Kuo A."/>
            <person name="Nagy L.G."/>
            <person name="Floudas D."/>
            <person name="Copeland A."/>
            <person name="Barry K.W."/>
            <person name="Cichocki N."/>
            <person name="Veneault-Fourrey C."/>
            <person name="LaButti K."/>
            <person name="Lindquist E.A."/>
            <person name="Lipzen A."/>
            <person name="Lundell T."/>
            <person name="Morin E."/>
            <person name="Murat C."/>
            <person name="Riley R."/>
            <person name="Ohm R."/>
            <person name="Sun H."/>
            <person name="Tunlid A."/>
            <person name="Henrissat B."/>
            <person name="Grigoriev I.V."/>
            <person name="Hibbett D.S."/>
            <person name="Martin F."/>
        </authorList>
    </citation>
    <scope>NUCLEOTIDE SEQUENCE [LARGE SCALE GENOMIC DNA]</scope>
    <source>
        <strain evidence="2 3">SS14</strain>
    </source>
</reference>
<dbReference type="EMBL" id="KN837487">
    <property type="protein sequence ID" value="KIJ24459.1"/>
    <property type="molecule type" value="Genomic_DNA"/>
</dbReference>
<gene>
    <name evidence="2" type="ORF">M422DRAFT_56400</name>
</gene>
<feature type="compositionally biased region" description="Low complexity" evidence="1">
    <location>
        <begin position="54"/>
        <end position="63"/>
    </location>
</feature>
<name>A0A0C9TRG6_SPHS4</name>
<feature type="compositionally biased region" description="Acidic residues" evidence="1">
    <location>
        <begin position="108"/>
        <end position="118"/>
    </location>
</feature>
<feature type="compositionally biased region" description="Acidic residues" evidence="1">
    <location>
        <begin position="1"/>
        <end position="10"/>
    </location>
</feature>
<feature type="region of interest" description="Disordered" evidence="1">
    <location>
        <begin position="1"/>
        <end position="29"/>
    </location>
</feature>
<organism evidence="2 3">
    <name type="scientific">Sphaerobolus stellatus (strain SS14)</name>
    <dbReference type="NCBI Taxonomy" id="990650"/>
    <lineage>
        <taxon>Eukaryota</taxon>
        <taxon>Fungi</taxon>
        <taxon>Dikarya</taxon>
        <taxon>Basidiomycota</taxon>
        <taxon>Agaricomycotina</taxon>
        <taxon>Agaricomycetes</taxon>
        <taxon>Phallomycetidae</taxon>
        <taxon>Geastrales</taxon>
        <taxon>Sphaerobolaceae</taxon>
        <taxon>Sphaerobolus</taxon>
    </lineage>
</organism>
<dbReference type="Proteomes" id="UP000054279">
    <property type="component" value="Unassembled WGS sequence"/>
</dbReference>
<feature type="compositionally biased region" description="Polar residues" evidence="1">
    <location>
        <begin position="81"/>
        <end position="91"/>
    </location>
</feature>
<evidence type="ECO:0000313" key="2">
    <source>
        <dbReference type="EMBL" id="KIJ24459.1"/>
    </source>
</evidence>
<keyword evidence="3" id="KW-1185">Reference proteome</keyword>
<accession>A0A0C9TRG6</accession>
<dbReference type="AlphaFoldDB" id="A0A0C9TRG6"/>
<protein>
    <submittedName>
        <fullName evidence="2">Uncharacterized protein</fullName>
    </submittedName>
</protein>